<accession>M6CQA8</accession>
<evidence type="ECO:0000313" key="2">
    <source>
        <dbReference type="EMBL" id="EMJ92174.1"/>
    </source>
</evidence>
<comment type="caution">
    <text evidence="3">The sequence shown here is derived from an EMBL/GenBank/DDBJ whole genome shotgun (WGS) entry which is preliminary data.</text>
</comment>
<reference evidence="3 4" key="1">
    <citation type="submission" date="2013-01" db="EMBL/GenBank/DDBJ databases">
        <authorList>
            <person name="Harkins D.M."/>
            <person name="Durkin A.S."/>
            <person name="Brinkac L.M."/>
            <person name="Haft D.H."/>
            <person name="Selengut J.D."/>
            <person name="Sanka R."/>
            <person name="DePew J."/>
            <person name="Purushe J."/>
            <person name="Galloway R.L."/>
            <person name="Vinetz J.M."/>
            <person name="Sutton G.G."/>
            <person name="Nierman W.C."/>
            <person name="Fouts D.E."/>
        </authorList>
    </citation>
    <scope>NUCLEOTIDE SEQUENCE [LARGE SCALE GENOMIC DNA]</scope>
    <source>
        <strain evidence="3 4">79601</strain>
    </source>
</reference>
<dbReference type="Proteomes" id="UP000011988">
    <property type="component" value="Unassembled WGS sequence"/>
</dbReference>
<dbReference type="AlphaFoldDB" id="M6CQA8"/>
<evidence type="ECO:0000313" key="3">
    <source>
        <dbReference type="EMBL" id="EMJ93904.1"/>
    </source>
</evidence>
<evidence type="ECO:0000313" key="4">
    <source>
        <dbReference type="Proteomes" id="UP000011988"/>
    </source>
</evidence>
<proteinExistence type="predicted"/>
<evidence type="ECO:0000313" key="1">
    <source>
        <dbReference type="EMBL" id="EMJ92062.1"/>
    </source>
</evidence>
<name>M6CQA8_9LEPT</name>
<dbReference type="EMBL" id="ANIK01000061">
    <property type="protein sequence ID" value="EMJ93904.1"/>
    <property type="molecule type" value="Genomic_DNA"/>
</dbReference>
<protein>
    <submittedName>
        <fullName evidence="3">Uncharacterized protein</fullName>
    </submittedName>
</protein>
<sequence length="49" mass="5504">MTPVILWLKDLRNRIAILRAGIEVCSAQSSLLAVKPIMVLAYMSMMKVK</sequence>
<organism evidence="3 4">
    <name type="scientific">Leptospira alstonii serovar Sichuan str. 79601</name>
    <dbReference type="NCBI Taxonomy" id="1218565"/>
    <lineage>
        <taxon>Bacteria</taxon>
        <taxon>Pseudomonadati</taxon>
        <taxon>Spirochaetota</taxon>
        <taxon>Spirochaetia</taxon>
        <taxon>Leptospirales</taxon>
        <taxon>Leptospiraceae</taxon>
        <taxon>Leptospira</taxon>
    </lineage>
</organism>
<dbReference type="EMBL" id="ANIK01000091">
    <property type="protein sequence ID" value="EMJ92174.1"/>
    <property type="molecule type" value="Genomic_DNA"/>
</dbReference>
<dbReference type="EMBL" id="ANIK01000093">
    <property type="protein sequence ID" value="EMJ92062.1"/>
    <property type="molecule type" value="Genomic_DNA"/>
</dbReference>
<dbReference type="PATRIC" id="fig|1218565.3.peg.3673"/>
<gene>
    <name evidence="1" type="ORF">LEP1GSC194_1358</name>
    <name evidence="3" type="ORF">LEP1GSC194_1595</name>
    <name evidence="2" type="ORF">LEP1GSC194_1932</name>
</gene>